<feature type="compositionally biased region" description="Basic and acidic residues" evidence="1">
    <location>
        <begin position="44"/>
        <end position="67"/>
    </location>
</feature>
<evidence type="ECO:0000256" key="1">
    <source>
        <dbReference type="SAM" id="MobiDB-lite"/>
    </source>
</evidence>
<dbReference type="HOGENOM" id="CLU_187649_3_2_5"/>
<dbReference type="Proteomes" id="UP000029492">
    <property type="component" value="Chromosome"/>
</dbReference>
<dbReference type="Pfam" id="PF13770">
    <property type="entry name" value="DUF4169"/>
    <property type="match status" value="1"/>
</dbReference>
<organism evidence="2 3">
    <name type="scientific">Methylobacterium oryzae CBMB20</name>
    <dbReference type="NCBI Taxonomy" id="693986"/>
    <lineage>
        <taxon>Bacteria</taxon>
        <taxon>Pseudomonadati</taxon>
        <taxon>Pseudomonadota</taxon>
        <taxon>Alphaproteobacteria</taxon>
        <taxon>Hyphomicrobiales</taxon>
        <taxon>Methylobacteriaceae</taxon>
        <taxon>Methylobacterium</taxon>
    </lineage>
</organism>
<dbReference type="STRING" id="693986.MOC_5178"/>
<dbReference type="RefSeq" id="WP_043351113.1">
    <property type="nucleotide sequence ID" value="NZ_CP003811.1"/>
</dbReference>
<keyword evidence="3" id="KW-1185">Reference proteome</keyword>
<dbReference type="EMBL" id="CP003811">
    <property type="protein sequence ID" value="AIQ92933.1"/>
    <property type="molecule type" value="Genomic_DNA"/>
</dbReference>
<dbReference type="AlphaFoldDB" id="A0A089P4I6"/>
<accession>A0A089P4I6</accession>
<proteinExistence type="predicted"/>
<reference evidence="2 3" key="1">
    <citation type="journal article" date="2014" name="PLoS ONE">
        <title>Genome Information of Methylobacterium oryzae, a Plant-Probiotic Methylotroph in the Phyllosphere.</title>
        <authorList>
            <person name="Kwak M.J."/>
            <person name="Jeong H."/>
            <person name="Madhaiyan M."/>
            <person name="Lee Y."/>
            <person name="Sa T.M."/>
            <person name="Oh T.K."/>
            <person name="Kim J.F."/>
        </authorList>
    </citation>
    <scope>NUCLEOTIDE SEQUENCE [LARGE SCALE GENOMIC DNA]</scope>
    <source>
        <strain evidence="2 3">CBMB20</strain>
    </source>
</reference>
<evidence type="ECO:0000313" key="2">
    <source>
        <dbReference type="EMBL" id="AIQ92933.1"/>
    </source>
</evidence>
<dbReference type="InterPro" id="IPR025227">
    <property type="entry name" value="DUF4169"/>
</dbReference>
<dbReference type="KEGG" id="mor:MOC_5178"/>
<feature type="region of interest" description="Disordered" evidence="1">
    <location>
        <begin position="18"/>
        <end position="67"/>
    </location>
</feature>
<protein>
    <submittedName>
        <fullName evidence="2">Protein of unassigned function</fullName>
    </submittedName>
</protein>
<name>A0A089P4I6_9HYPH</name>
<sequence length="67" mass="7669">MAEIINLRQIRKAKARAEADTKAEANRIAFGQPKKAKTLQQRRKALETERHEGHRLARHEPDSDPNA</sequence>
<feature type="compositionally biased region" description="Basic residues" evidence="1">
    <location>
        <begin position="34"/>
        <end position="43"/>
    </location>
</feature>
<gene>
    <name evidence="2" type="ORF">MOC_5178</name>
</gene>
<dbReference type="eggNOG" id="ENOG50339KS">
    <property type="taxonomic scope" value="Bacteria"/>
</dbReference>
<evidence type="ECO:0000313" key="3">
    <source>
        <dbReference type="Proteomes" id="UP000029492"/>
    </source>
</evidence>